<dbReference type="Proteomes" id="UP000076738">
    <property type="component" value="Unassembled WGS sequence"/>
</dbReference>
<accession>A0A167JCF8</accession>
<organism evidence="1 2">
    <name type="scientific">Calocera viscosa (strain TUFC12733)</name>
    <dbReference type="NCBI Taxonomy" id="1330018"/>
    <lineage>
        <taxon>Eukaryota</taxon>
        <taxon>Fungi</taxon>
        <taxon>Dikarya</taxon>
        <taxon>Basidiomycota</taxon>
        <taxon>Agaricomycotina</taxon>
        <taxon>Dacrymycetes</taxon>
        <taxon>Dacrymycetales</taxon>
        <taxon>Dacrymycetaceae</taxon>
        <taxon>Calocera</taxon>
    </lineage>
</organism>
<proteinExistence type="predicted"/>
<protein>
    <submittedName>
        <fullName evidence="1">Uncharacterized protein</fullName>
    </submittedName>
</protein>
<evidence type="ECO:0000313" key="2">
    <source>
        <dbReference type="Proteomes" id="UP000076738"/>
    </source>
</evidence>
<dbReference type="AlphaFoldDB" id="A0A167JCF8"/>
<dbReference type="EMBL" id="KV417301">
    <property type="protein sequence ID" value="KZO93454.1"/>
    <property type="molecule type" value="Genomic_DNA"/>
</dbReference>
<gene>
    <name evidence="1" type="ORF">CALVIDRAFT_248673</name>
</gene>
<dbReference type="STRING" id="1330018.A0A167JCF8"/>
<sequence length="190" mass="21746">MKNVAVYENVGGALNVLVPIFNQALNNTGETADIQLFDSTLDPEDILQFHKLDLQPGFLDEINRLNEQYLLAMGNHSIPYFDPYVDALQYGGQVLMVLAKTYDISFSQLTQDAYTNLSDVPRSWSNNDTQLEYQEDLAEEWYDYFVDVYSNDLMTPSLYFTPCAVRKSRNQHLMRSMVARKKTDLLSCSA</sequence>
<reference evidence="1 2" key="1">
    <citation type="journal article" date="2016" name="Mol. Biol. Evol.">
        <title>Comparative Genomics of Early-Diverging Mushroom-Forming Fungi Provides Insights into the Origins of Lignocellulose Decay Capabilities.</title>
        <authorList>
            <person name="Nagy L.G."/>
            <person name="Riley R."/>
            <person name="Tritt A."/>
            <person name="Adam C."/>
            <person name="Daum C."/>
            <person name="Floudas D."/>
            <person name="Sun H."/>
            <person name="Yadav J.S."/>
            <person name="Pangilinan J."/>
            <person name="Larsson K.H."/>
            <person name="Matsuura K."/>
            <person name="Barry K."/>
            <person name="Labutti K."/>
            <person name="Kuo R."/>
            <person name="Ohm R.A."/>
            <person name="Bhattacharya S.S."/>
            <person name="Shirouzu T."/>
            <person name="Yoshinaga Y."/>
            <person name="Martin F.M."/>
            <person name="Grigoriev I.V."/>
            <person name="Hibbett D.S."/>
        </authorList>
    </citation>
    <scope>NUCLEOTIDE SEQUENCE [LARGE SCALE GENOMIC DNA]</scope>
    <source>
        <strain evidence="1 2">TUFC12733</strain>
    </source>
</reference>
<evidence type="ECO:0000313" key="1">
    <source>
        <dbReference type="EMBL" id="KZO93454.1"/>
    </source>
</evidence>
<name>A0A167JCF8_CALVF</name>
<keyword evidence="2" id="KW-1185">Reference proteome</keyword>
<dbReference type="OrthoDB" id="3198598at2759"/>